<feature type="compositionally biased region" description="Polar residues" evidence="1">
    <location>
        <begin position="30"/>
        <end position="45"/>
    </location>
</feature>
<name>A0ABU6WIV0_9FABA</name>
<proteinExistence type="predicted"/>
<feature type="compositionally biased region" description="Basic and acidic residues" evidence="1">
    <location>
        <begin position="59"/>
        <end position="68"/>
    </location>
</feature>
<dbReference type="EMBL" id="JASCZI010181780">
    <property type="protein sequence ID" value="MED6185806.1"/>
    <property type="molecule type" value="Genomic_DNA"/>
</dbReference>
<keyword evidence="3" id="KW-1185">Reference proteome</keyword>
<gene>
    <name evidence="2" type="ORF">PIB30_060577</name>
</gene>
<reference evidence="2 3" key="1">
    <citation type="journal article" date="2023" name="Plants (Basel)">
        <title>Bridging the Gap: Combining Genomics and Transcriptomics Approaches to Understand Stylosanthes scabra, an Orphan Legume from the Brazilian Caatinga.</title>
        <authorList>
            <person name="Ferreira-Neto J.R.C."/>
            <person name="da Silva M.D."/>
            <person name="Binneck E."/>
            <person name="de Melo N.F."/>
            <person name="da Silva R.H."/>
            <person name="de Melo A.L.T.M."/>
            <person name="Pandolfi V."/>
            <person name="Bustamante F.O."/>
            <person name="Brasileiro-Vidal A.C."/>
            <person name="Benko-Iseppon A.M."/>
        </authorList>
    </citation>
    <scope>NUCLEOTIDE SEQUENCE [LARGE SCALE GENOMIC DNA]</scope>
    <source>
        <tissue evidence="2">Leaves</tissue>
    </source>
</reference>
<accession>A0ABU6WIV0</accession>
<sequence>MCDDDIEKRAAVDMAGGLNALIVMRRRLNGKQQSSGDKEASSSATMDLRGETPIARAPVEPEKLKEKVPSPQSSPAKKRKRVPREVTEESGISVNALEEGFNPVPFVD</sequence>
<dbReference type="Proteomes" id="UP001341840">
    <property type="component" value="Unassembled WGS sequence"/>
</dbReference>
<evidence type="ECO:0000313" key="2">
    <source>
        <dbReference type="EMBL" id="MED6185806.1"/>
    </source>
</evidence>
<feature type="region of interest" description="Disordered" evidence="1">
    <location>
        <begin position="28"/>
        <end position="108"/>
    </location>
</feature>
<evidence type="ECO:0000256" key="1">
    <source>
        <dbReference type="SAM" id="MobiDB-lite"/>
    </source>
</evidence>
<organism evidence="2 3">
    <name type="scientific">Stylosanthes scabra</name>
    <dbReference type="NCBI Taxonomy" id="79078"/>
    <lineage>
        <taxon>Eukaryota</taxon>
        <taxon>Viridiplantae</taxon>
        <taxon>Streptophyta</taxon>
        <taxon>Embryophyta</taxon>
        <taxon>Tracheophyta</taxon>
        <taxon>Spermatophyta</taxon>
        <taxon>Magnoliopsida</taxon>
        <taxon>eudicotyledons</taxon>
        <taxon>Gunneridae</taxon>
        <taxon>Pentapetalae</taxon>
        <taxon>rosids</taxon>
        <taxon>fabids</taxon>
        <taxon>Fabales</taxon>
        <taxon>Fabaceae</taxon>
        <taxon>Papilionoideae</taxon>
        <taxon>50 kb inversion clade</taxon>
        <taxon>dalbergioids sensu lato</taxon>
        <taxon>Dalbergieae</taxon>
        <taxon>Pterocarpus clade</taxon>
        <taxon>Stylosanthes</taxon>
    </lineage>
</organism>
<protein>
    <submittedName>
        <fullName evidence="2">Uncharacterized protein</fullName>
    </submittedName>
</protein>
<evidence type="ECO:0000313" key="3">
    <source>
        <dbReference type="Proteomes" id="UP001341840"/>
    </source>
</evidence>
<comment type="caution">
    <text evidence="2">The sequence shown here is derived from an EMBL/GenBank/DDBJ whole genome shotgun (WGS) entry which is preliminary data.</text>
</comment>